<feature type="region of interest" description="Disordered" evidence="1">
    <location>
        <begin position="1"/>
        <end position="21"/>
    </location>
</feature>
<geneLocation type="plasmid" evidence="2 3">
    <name>pRgalR602c</name>
</geneLocation>
<dbReference type="HOGENOM" id="CLU_2194816_0_0_5"/>
<keyword evidence="3" id="KW-1185">Reference proteome</keyword>
<sequence>MPPTGNRDRHSSTPRQKEAIHPQDLVAMLETLDRGTLPGLRDRAMPLVGFAGACAAPKSSGPTSGATRPRTGAAGSLKSEAKATATLSARVPDSAGAEPWRFPANALI</sequence>
<name>A0A0B4XH59_9HYPH</name>
<keyword evidence="2" id="KW-0614">Plasmid</keyword>
<protein>
    <submittedName>
        <fullName evidence="2">Integrase family protein</fullName>
    </submittedName>
</protein>
<gene>
    <name evidence="2" type="ORF">RGR602_PC02402</name>
</gene>
<evidence type="ECO:0000313" key="3">
    <source>
        <dbReference type="Proteomes" id="UP000031368"/>
    </source>
</evidence>
<dbReference type="KEGG" id="rga:RGR602_PC02402"/>
<dbReference type="EMBL" id="CP006880">
    <property type="protein sequence ID" value="AJD46421.1"/>
    <property type="molecule type" value="Genomic_DNA"/>
</dbReference>
<feature type="region of interest" description="Disordered" evidence="1">
    <location>
        <begin position="55"/>
        <end position="108"/>
    </location>
</feature>
<evidence type="ECO:0000313" key="2">
    <source>
        <dbReference type="EMBL" id="AJD46421.1"/>
    </source>
</evidence>
<dbReference type="Proteomes" id="UP000031368">
    <property type="component" value="Plasmid pRgalR602c"/>
</dbReference>
<organism evidence="2 3">
    <name type="scientific">Rhizobium gallicum bv. gallicum R602sp</name>
    <dbReference type="NCBI Taxonomy" id="1041138"/>
    <lineage>
        <taxon>Bacteria</taxon>
        <taxon>Pseudomonadati</taxon>
        <taxon>Pseudomonadota</taxon>
        <taxon>Alphaproteobacteria</taxon>
        <taxon>Hyphomicrobiales</taxon>
        <taxon>Rhizobiaceae</taxon>
        <taxon>Rhizobium/Agrobacterium group</taxon>
        <taxon>Rhizobium</taxon>
    </lineage>
</organism>
<reference evidence="2 3" key="1">
    <citation type="submission" date="2013-11" db="EMBL/GenBank/DDBJ databases">
        <title>Complete genome sequence of Rhizobium gallicum bv. gallicum R602.</title>
        <authorList>
            <person name="Bustos P."/>
            <person name="Santamaria R.I."/>
            <person name="Lozano L."/>
            <person name="Acosta J.L."/>
            <person name="Ormeno-Orrillo E."/>
            <person name="Rogel M.A."/>
            <person name="Romero D."/>
            <person name="Cevallos M.A."/>
            <person name="Martinez-Romero E."/>
            <person name="Gonzalez V."/>
        </authorList>
    </citation>
    <scope>NUCLEOTIDE SEQUENCE [LARGE SCALE GENOMIC DNA]</scope>
    <source>
        <strain evidence="2 3">R602</strain>
        <plasmid evidence="2 3">pRgalR602c</plasmid>
    </source>
</reference>
<accession>A0A0B4XH59</accession>
<dbReference type="AlphaFoldDB" id="A0A0B4XH59"/>
<proteinExistence type="predicted"/>
<evidence type="ECO:0000256" key="1">
    <source>
        <dbReference type="SAM" id="MobiDB-lite"/>
    </source>
</evidence>